<dbReference type="AlphaFoldDB" id="A0A2M8KID8"/>
<evidence type="ECO:0000256" key="8">
    <source>
        <dbReference type="HAMAP-Rule" id="MF_00105"/>
    </source>
</evidence>
<dbReference type="InterPro" id="IPR028624">
    <property type="entry name" value="Tscrpt_elong_fac_GreA/B"/>
</dbReference>
<dbReference type="EMBL" id="PFEA01000045">
    <property type="protein sequence ID" value="PJE59682.1"/>
    <property type="molecule type" value="Genomic_DNA"/>
</dbReference>
<dbReference type="NCBIfam" id="TIGR01462">
    <property type="entry name" value="greA"/>
    <property type="match status" value="1"/>
</dbReference>
<organism evidence="12 13">
    <name type="scientific">Candidatus Portnoybacteria bacterium CG10_big_fil_rev_8_21_14_0_10_44_7</name>
    <dbReference type="NCBI Taxonomy" id="1974816"/>
    <lineage>
        <taxon>Bacteria</taxon>
        <taxon>Candidatus Portnoyibacteriota</taxon>
    </lineage>
</organism>
<comment type="function">
    <text evidence="6 8 9">Necessary for efficient RNA polymerase transcription elongation past template-encoded arresting sites. The arresting sites in DNA have the property of trapping a certain fraction of elongating RNA polymerases that pass through, resulting in locked ternary complexes. Cleavage of the nascent transcript by cleavage factors such as GreA or GreB allows the resumption of elongation from the new 3'terminus. GreA releases sequences of 2 to 3 nucleotides.</text>
</comment>
<feature type="domain" description="Transcription elongation factor GreA/GreB C-terminal" evidence="10">
    <location>
        <begin position="81"/>
        <end position="151"/>
    </location>
</feature>
<keyword evidence="5 8" id="KW-0804">Transcription</keyword>
<comment type="caution">
    <text evidence="12">The sequence shown here is derived from an EMBL/GenBank/DDBJ whole genome shotgun (WGS) entry which is preliminary data.</text>
</comment>
<dbReference type="InterPro" id="IPR022691">
    <property type="entry name" value="Tscrpt_elong_fac_GreA/B_N"/>
</dbReference>
<dbReference type="GO" id="GO:0070063">
    <property type="term" value="F:RNA polymerase binding"/>
    <property type="evidence" value="ECO:0007669"/>
    <property type="project" value="InterPro"/>
</dbReference>
<comment type="similarity">
    <text evidence="1 8 9">Belongs to the GreA/GreB family.</text>
</comment>
<gene>
    <name evidence="8" type="primary">greA</name>
    <name evidence="12" type="ORF">COU85_02380</name>
</gene>
<dbReference type="NCBIfam" id="NF001263">
    <property type="entry name" value="PRK00226.1-4"/>
    <property type="match status" value="1"/>
</dbReference>
<evidence type="ECO:0000256" key="3">
    <source>
        <dbReference type="ARBA" id="ARBA00023015"/>
    </source>
</evidence>
<evidence type="ECO:0000259" key="10">
    <source>
        <dbReference type="Pfam" id="PF01272"/>
    </source>
</evidence>
<keyword evidence="4 8" id="KW-0238">DNA-binding</keyword>
<dbReference type="PANTHER" id="PTHR30437">
    <property type="entry name" value="TRANSCRIPTION ELONGATION FACTOR GREA"/>
    <property type="match status" value="1"/>
</dbReference>
<dbReference type="SUPFAM" id="SSF54534">
    <property type="entry name" value="FKBP-like"/>
    <property type="match status" value="1"/>
</dbReference>
<evidence type="ECO:0000313" key="12">
    <source>
        <dbReference type="EMBL" id="PJE59682.1"/>
    </source>
</evidence>
<dbReference type="GO" id="GO:0003677">
    <property type="term" value="F:DNA binding"/>
    <property type="evidence" value="ECO:0007669"/>
    <property type="project" value="UniProtKB-UniRule"/>
</dbReference>
<dbReference type="Gene3D" id="1.10.287.180">
    <property type="entry name" value="Transcription elongation factor, GreA/GreB, N-terminal domain"/>
    <property type="match status" value="1"/>
</dbReference>
<dbReference type="FunFam" id="3.10.50.30:FF:000001">
    <property type="entry name" value="Transcription elongation factor GreA"/>
    <property type="match status" value="1"/>
</dbReference>
<evidence type="ECO:0000256" key="2">
    <source>
        <dbReference type="ARBA" id="ARBA00013729"/>
    </source>
</evidence>
<keyword evidence="12" id="KW-0251">Elongation factor</keyword>
<dbReference type="Proteomes" id="UP000231086">
    <property type="component" value="Unassembled WGS sequence"/>
</dbReference>
<evidence type="ECO:0000256" key="1">
    <source>
        <dbReference type="ARBA" id="ARBA00008213"/>
    </source>
</evidence>
<evidence type="ECO:0000256" key="5">
    <source>
        <dbReference type="ARBA" id="ARBA00023163"/>
    </source>
</evidence>
<dbReference type="FunFam" id="1.10.287.180:FF:000001">
    <property type="entry name" value="Transcription elongation factor GreA"/>
    <property type="match status" value="1"/>
</dbReference>
<reference evidence="13" key="1">
    <citation type="submission" date="2017-09" db="EMBL/GenBank/DDBJ databases">
        <title>Depth-based differentiation of microbial function through sediment-hosted aquifers and enrichment of novel symbionts in the deep terrestrial subsurface.</title>
        <authorList>
            <person name="Probst A.J."/>
            <person name="Ladd B."/>
            <person name="Jarett J.K."/>
            <person name="Geller-Mcgrath D.E."/>
            <person name="Sieber C.M.K."/>
            <person name="Emerson J.B."/>
            <person name="Anantharaman K."/>
            <person name="Thomas B.C."/>
            <person name="Malmstrom R."/>
            <person name="Stieglmeier M."/>
            <person name="Klingl A."/>
            <person name="Woyke T."/>
            <person name="Ryan C.M."/>
            <person name="Banfield J.F."/>
        </authorList>
    </citation>
    <scope>NUCLEOTIDE SEQUENCE [LARGE SCALE GENOMIC DNA]</scope>
</reference>
<dbReference type="InterPro" id="IPR001437">
    <property type="entry name" value="Tscrpt_elong_fac_GreA/B_C"/>
</dbReference>
<dbReference type="GO" id="GO:0003746">
    <property type="term" value="F:translation elongation factor activity"/>
    <property type="evidence" value="ECO:0007669"/>
    <property type="project" value="UniProtKB-KW"/>
</dbReference>
<evidence type="ECO:0000256" key="6">
    <source>
        <dbReference type="ARBA" id="ARBA00024916"/>
    </source>
</evidence>
<dbReference type="InterPro" id="IPR006359">
    <property type="entry name" value="Tscrpt_elong_fac_GreA"/>
</dbReference>
<dbReference type="Gene3D" id="3.10.50.30">
    <property type="entry name" value="Transcription elongation factor, GreA/GreB, C-terminal domain"/>
    <property type="match status" value="1"/>
</dbReference>
<dbReference type="GO" id="GO:0006354">
    <property type="term" value="P:DNA-templated transcription elongation"/>
    <property type="evidence" value="ECO:0007669"/>
    <property type="project" value="TreeGrafter"/>
</dbReference>
<evidence type="ECO:0000256" key="4">
    <source>
        <dbReference type="ARBA" id="ARBA00023125"/>
    </source>
</evidence>
<keyword evidence="3 8" id="KW-0805">Transcription regulation</keyword>
<dbReference type="Pfam" id="PF03449">
    <property type="entry name" value="GreA_GreB_N"/>
    <property type="match status" value="1"/>
</dbReference>
<accession>A0A2M8KID8</accession>
<evidence type="ECO:0000313" key="13">
    <source>
        <dbReference type="Proteomes" id="UP000231086"/>
    </source>
</evidence>
<sequence length="151" mass="16703">MTNYISKEGLQKLKIELGQLKQKRYEIAKKIEEAKALGDLAENNEYHEARETQAFNEGRIRELEEKIRDAQVISGQGRKSSAVFIGSKIVVQNGGQQKEFLLVGSQEADPLTGKISNESPIGQAFLGKKAGDRVEVQTPGGRTVYKIISVN</sequence>
<evidence type="ECO:0000256" key="7">
    <source>
        <dbReference type="ARBA" id="ARBA00030776"/>
    </source>
</evidence>
<dbReference type="Pfam" id="PF01272">
    <property type="entry name" value="GreA_GreB"/>
    <property type="match status" value="1"/>
</dbReference>
<dbReference type="InterPro" id="IPR023459">
    <property type="entry name" value="Tscrpt_elong_fac_GreA/B_fam"/>
</dbReference>
<dbReference type="PANTHER" id="PTHR30437:SF4">
    <property type="entry name" value="TRANSCRIPTION ELONGATION FACTOR GREA"/>
    <property type="match status" value="1"/>
</dbReference>
<dbReference type="InterPro" id="IPR036953">
    <property type="entry name" value="GreA/GreB_C_sf"/>
</dbReference>
<dbReference type="InterPro" id="IPR036805">
    <property type="entry name" value="Tscrpt_elong_fac_GreA/B_N_sf"/>
</dbReference>
<proteinExistence type="inferred from homology"/>
<protein>
    <recommendedName>
        <fullName evidence="2 8">Transcription elongation factor GreA</fullName>
    </recommendedName>
    <alternativeName>
        <fullName evidence="7 8">Transcript cleavage factor GreA</fullName>
    </alternativeName>
</protein>
<dbReference type="GO" id="GO:0032784">
    <property type="term" value="P:regulation of DNA-templated transcription elongation"/>
    <property type="evidence" value="ECO:0007669"/>
    <property type="project" value="UniProtKB-UniRule"/>
</dbReference>
<dbReference type="HAMAP" id="MF_00105">
    <property type="entry name" value="GreA_GreB"/>
    <property type="match status" value="1"/>
</dbReference>
<evidence type="ECO:0000256" key="9">
    <source>
        <dbReference type="RuleBase" id="RU000556"/>
    </source>
</evidence>
<feature type="domain" description="Transcription elongation factor GreA/GreB N-terminal" evidence="11">
    <location>
        <begin position="3"/>
        <end position="72"/>
    </location>
</feature>
<evidence type="ECO:0000259" key="11">
    <source>
        <dbReference type="Pfam" id="PF03449"/>
    </source>
</evidence>
<keyword evidence="12" id="KW-0648">Protein biosynthesis</keyword>
<dbReference type="PIRSF" id="PIRSF006092">
    <property type="entry name" value="GreA_GreB"/>
    <property type="match status" value="1"/>
</dbReference>
<name>A0A2M8KID8_9BACT</name>
<dbReference type="SUPFAM" id="SSF46557">
    <property type="entry name" value="GreA transcript cleavage protein, N-terminal domain"/>
    <property type="match status" value="1"/>
</dbReference>